<dbReference type="EMBL" id="ML119645">
    <property type="protein sequence ID" value="RPA88167.1"/>
    <property type="molecule type" value="Genomic_DNA"/>
</dbReference>
<evidence type="ECO:0000256" key="1">
    <source>
        <dbReference type="ARBA" id="ARBA00001970"/>
    </source>
</evidence>
<feature type="transmembrane region" description="Helical" evidence="12">
    <location>
        <begin position="229"/>
        <end position="247"/>
    </location>
</feature>
<evidence type="ECO:0000313" key="14">
    <source>
        <dbReference type="Proteomes" id="UP000275078"/>
    </source>
</evidence>
<dbReference type="PANTHER" id="PTHR23289">
    <property type="entry name" value="CYTOCHROME C OXIDASE ASSEMBLY PROTEIN COX15"/>
    <property type="match status" value="1"/>
</dbReference>
<evidence type="ECO:0000256" key="11">
    <source>
        <dbReference type="ARBA" id="ARBA00048044"/>
    </source>
</evidence>
<keyword evidence="4" id="KW-0479">Metal-binding</keyword>
<evidence type="ECO:0000256" key="6">
    <source>
        <dbReference type="ARBA" id="ARBA00023002"/>
    </source>
</evidence>
<keyword evidence="5 12" id="KW-1133">Transmembrane helix</keyword>
<dbReference type="InterPro" id="IPR003780">
    <property type="entry name" value="COX15/CtaA_fam"/>
</dbReference>
<keyword evidence="6" id="KW-0560">Oxidoreductase</keyword>
<dbReference type="Pfam" id="PF02628">
    <property type="entry name" value="COX15-CtaA"/>
    <property type="match status" value="1"/>
</dbReference>
<comment type="catalytic activity">
    <reaction evidence="11">
        <text>Fe(II)-heme o + 2 A + H2O = Fe(II)-heme a + 2 AH2</text>
        <dbReference type="Rhea" id="RHEA:63388"/>
        <dbReference type="ChEBI" id="CHEBI:13193"/>
        <dbReference type="ChEBI" id="CHEBI:15377"/>
        <dbReference type="ChEBI" id="CHEBI:17499"/>
        <dbReference type="ChEBI" id="CHEBI:60530"/>
        <dbReference type="ChEBI" id="CHEBI:61715"/>
        <dbReference type="EC" id="1.17.99.9"/>
    </reaction>
    <physiologicalReaction direction="left-to-right" evidence="11">
        <dbReference type="Rhea" id="RHEA:63389"/>
    </physiologicalReaction>
</comment>
<dbReference type="InterPro" id="IPR023754">
    <property type="entry name" value="HemeA_Synthase_type2"/>
</dbReference>
<keyword evidence="8" id="KW-0350">Heme biosynthesis</keyword>
<feature type="transmembrane region" description="Helical" evidence="12">
    <location>
        <begin position="462"/>
        <end position="484"/>
    </location>
</feature>
<keyword evidence="7" id="KW-0408">Iron</keyword>
<dbReference type="Proteomes" id="UP000275078">
    <property type="component" value="Unassembled WGS sequence"/>
</dbReference>
<proteinExistence type="inferred from homology"/>
<evidence type="ECO:0000256" key="12">
    <source>
        <dbReference type="SAM" id="Phobius"/>
    </source>
</evidence>
<dbReference type="GO" id="GO:0006784">
    <property type="term" value="P:heme A biosynthetic process"/>
    <property type="evidence" value="ECO:0007669"/>
    <property type="project" value="InterPro"/>
</dbReference>
<keyword evidence="9 12" id="KW-0472">Membrane</keyword>
<keyword evidence="14" id="KW-1185">Reference proteome</keyword>
<dbReference type="STRING" id="1160509.A0A3N4IRY2"/>
<feature type="transmembrane region" description="Helical" evidence="12">
    <location>
        <begin position="396"/>
        <end position="415"/>
    </location>
</feature>
<evidence type="ECO:0000256" key="2">
    <source>
        <dbReference type="ARBA" id="ARBA00004141"/>
    </source>
</evidence>
<dbReference type="GO" id="GO:0016653">
    <property type="term" value="F:oxidoreductase activity, acting on NAD(P)H, heme protein as acceptor"/>
    <property type="evidence" value="ECO:0007669"/>
    <property type="project" value="TreeGrafter"/>
</dbReference>
<comment type="cofactor">
    <cofactor evidence="1">
        <name>heme b</name>
        <dbReference type="ChEBI" id="CHEBI:60344"/>
    </cofactor>
</comment>
<accession>A0A3N4IRY2</accession>
<evidence type="ECO:0000256" key="5">
    <source>
        <dbReference type="ARBA" id="ARBA00022989"/>
    </source>
</evidence>
<dbReference type="GO" id="GO:0005743">
    <property type="term" value="C:mitochondrial inner membrane"/>
    <property type="evidence" value="ECO:0007669"/>
    <property type="project" value="TreeGrafter"/>
</dbReference>
<evidence type="ECO:0000256" key="8">
    <source>
        <dbReference type="ARBA" id="ARBA00023133"/>
    </source>
</evidence>
<reference evidence="13 14" key="1">
    <citation type="journal article" date="2018" name="Nat. Ecol. Evol.">
        <title>Pezizomycetes genomes reveal the molecular basis of ectomycorrhizal truffle lifestyle.</title>
        <authorList>
            <person name="Murat C."/>
            <person name="Payen T."/>
            <person name="Noel B."/>
            <person name="Kuo A."/>
            <person name="Morin E."/>
            <person name="Chen J."/>
            <person name="Kohler A."/>
            <person name="Krizsan K."/>
            <person name="Balestrini R."/>
            <person name="Da Silva C."/>
            <person name="Montanini B."/>
            <person name="Hainaut M."/>
            <person name="Levati E."/>
            <person name="Barry K.W."/>
            <person name="Belfiori B."/>
            <person name="Cichocki N."/>
            <person name="Clum A."/>
            <person name="Dockter R.B."/>
            <person name="Fauchery L."/>
            <person name="Guy J."/>
            <person name="Iotti M."/>
            <person name="Le Tacon F."/>
            <person name="Lindquist E.A."/>
            <person name="Lipzen A."/>
            <person name="Malagnac F."/>
            <person name="Mello A."/>
            <person name="Molinier V."/>
            <person name="Miyauchi S."/>
            <person name="Poulain J."/>
            <person name="Riccioni C."/>
            <person name="Rubini A."/>
            <person name="Sitrit Y."/>
            <person name="Splivallo R."/>
            <person name="Traeger S."/>
            <person name="Wang M."/>
            <person name="Zifcakova L."/>
            <person name="Wipf D."/>
            <person name="Zambonelli A."/>
            <person name="Paolocci F."/>
            <person name="Nowrousian M."/>
            <person name="Ottonello S."/>
            <person name="Baldrian P."/>
            <person name="Spatafora J.W."/>
            <person name="Henrissat B."/>
            <person name="Nagy L.G."/>
            <person name="Aury J.M."/>
            <person name="Wincker P."/>
            <person name="Grigoriev I.V."/>
            <person name="Bonfante P."/>
            <person name="Martin F.M."/>
        </authorList>
    </citation>
    <scope>NUCLEOTIDE SEQUENCE [LARGE SCALE GENOMIC DNA]</scope>
    <source>
        <strain evidence="13 14">RN42</strain>
    </source>
</reference>
<dbReference type="PANTHER" id="PTHR23289:SF2">
    <property type="entry name" value="CYTOCHROME C OXIDASE ASSEMBLY PROTEIN COX15 HOMOLOG"/>
    <property type="match status" value="1"/>
</dbReference>
<feature type="transmembrane region" description="Helical" evidence="12">
    <location>
        <begin position="200"/>
        <end position="217"/>
    </location>
</feature>
<comment type="pathway">
    <text evidence="10">Porphyrin-containing compound metabolism; heme A biosynthesis; heme A from heme O: step 1/1.</text>
</comment>
<dbReference type="HAMAP" id="MF_01665">
    <property type="entry name" value="HemeA_synth_type2"/>
    <property type="match status" value="1"/>
</dbReference>
<evidence type="ECO:0000313" key="13">
    <source>
        <dbReference type="EMBL" id="RPA88167.1"/>
    </source>
</evidence>
<feature type="transmembrane region" description="Helical" evidence="12">
    <location>
        <begin position="267"/>
        <end position="286"/>
    </location>
</feature>
<protein>
    <submittedName>
        <fullName evidence="13">COX15-CtaA-domain-containing protein</fullName>
    </submittedName>
</protein>
<comment type="subcellular location">
    <subcellularLocation>
        <location evidence="2">Membrane</location>
        <topology evidence="2">Multi-pass membrane protein</topology>
    </subcellularLocation>
</comment>
<dbReference type="GO" id="GO:0046872">
    <property type="term" value="F:metal ion binding"/>
    <property type="evidence" value="ECO:0007669"/>
    <property type="project" value="UniProtKB-KW"/>
</dbReference>
<evidence type="ECO:0000256" key="7">
    <source>
        <dbReference type="ARBA" id="ARBA00023004"/>
    </source>
</evidence>
<organism evidence="13 14">
    <name type="scientific">Ascobolus immersus RN42</name>
    <dbReference type="NCBI Taxonomy" id="1160509"/>
    <lineage>
        <taxon>Eukaryota</taxon>
        <taxon>Fungi</taxon>
        <taxon>Dikarya</taxon>
        <taxon>Ascomycota</taxon>
        <taxon>Pezizomycotina</taxon>
        <taxon>Pezizomycetes</taxon>
        <taxon>Pezizales</taxon>
        <taxon>Ascobolaceae</taxon>
        <taxon>Ascobolus</taxon>
    </lineage>
</organism>
<evidence type="ECO:0000256" key="10">
    <source>
        <dbReference type="ARBA" id="ARBA00044501"/>
    </source>
</evidence>
<name>A0A3N4IRY2_ASCIM</name>
<sequence>MANHLPGLTARRLVSTFFTPPGGVRIRPAHQQFRSFNFTSFNPTPARSLRFSAQPLRIASAKTARAFRAYVPKYFVQTRPASTSAPVASATASSSSGSHSSSSSFFPEVSARPVGIWLVLSAVSVFGIVVLGGLTRLTESGLSITEWKPITGALPPRSDEEWEENFALYRASPEFKILNSHMNLEEYKFIYYMEWAHRQWGRFIGLSFVLPAIFFVATRRVSKPMAVKLAGISAMIGFQGFIGWWMVKSGLQDDLFKEPGSTPRVSQYRLTAHLGAAFTVYAAMLWNGLRVLRANKLINKMPAQEALSFVQRLQSPAIRPVRIGLAVLAAMVFTTAMSGGLVAGLDAGLIYNEFPMMGSGLTPPKSELFSPFYSHTADGSDIWWRNLLENPSTVQLQHRILAVSTFTAIVAFVMLTRRSANISKILNKREKSGIMGVMHMAVLQVTLGISTLIYMVPTHLAATHQAGSLMLLTFALMAAGRVAVPKRLLAILKRRADMAAVVKKAAEVPRL</sequence>
<keyword evidence="3 12" id="KW-0812">Transmembrane</keyword>
<evidence type="ECO:0000256" key="3">
    <source>
        <dbReference type="ARBA" id="ARBA00022692"/>
    </source>
</evidence>
<gene>
    <name evidence="13" type="ORF">BJ508DRAFT_410040</name>
</gene>
<feature type="transmembrane region" description="Helical" evidence="12">
    <location>
        <begin position="114"/>
        <end position="134"/>
    </location>
</feature>
<dbReference type="GO" id="GO:0120547">
    <property type="term" value="F:heme A synthase activity"/>
    <property type="evidence" value="ECO:0007669"/>
    <property type="project" value="UniProtKB-EC"/>
</dbReference>
<evidence type="ECO:0000256" key="9">
    <source>
        <dbReference type="ARBA" id="ARBA00023136"/>
    </source>
</evidence>
<feature type="transmembrane region" description="Helical" evidence="12">
    <location>
        <begin position="323"/>
        <end position="351"/>
    </location>
</feature>
<evidence type="ECO:0000256" key="4">
    <source>
        <dbReference type="ARBA" id="ARBA00022723"/>
    </source>
</evidence>
<dbReference type="OrthoDB" id="1726137at2759"/>
<feature type="transmembrane region" description="Helical" evidence="12">
    <location>
        <begin position="436"/>
        <end position="456"/>
    </location>
</feature>
<dbReference type="AlphaFoldDB" id="A0A3N4IRY2"/>